<proteinExistence type="predicted"/>
<dbReference type="Proteomes" id="UP000183894">
    <property type="component" value="Unassembled WGS sequence"/>
</dbReference>
<organism evidence="2 3">
    <name type="scientific">Haloferax larsenii</name>
    <dbReference type="NCBI Taxonomy" id="302484"/>
    <lineage>
        <taxon>Archaea</taxon>
        <taxon>Methanobacteriati</taxon>
        <taxon>Methanobacteriota</taxon>
        <taxon>Stenosarchaea group</taxon>
        <taxon>Halobacteria</taxon>
        <taxon>Halobacteriales</taxon>
        <taxon>Haloferacaceae</taxon>
        <taxon>Haloferax</taxon>
    </lineage>
</organism>
<dbReference type="PANTHER" id="PTHR40707">
    <property type="entry name" value="POSSIBLE NUCLEASE OF RNASE H FOLD, RUVC/YQGF FAMILY"/>
    <property type="match status" value="1"/>
</dbReference>
<reference evidence="2 3" key="1">
    <citation type="submission" date="2016-10" db="EMBL/GenBank/DDBJ databases">
        <authorList>
            <person name="de Groot N.N."/>
        </authorList>
    </citation>
    <scope>NUCLEOTIDE SEQUENCE [LARGE SCALE GENOMIC DNA]</scope>
    <source>
        <strain evidence="2 3">CDM_5</strain>
    </source>
</reference>
<evidence type="ECO:0000313" key="2">
    <source>
        <dbReference type="EMBL" id="SEK95901.1"/>
    </source>
</evidence>
<feature type="region of interest" description="Disordered" evidence="1">
    <location>
        <begin position="476"/>
        <end position="500"/>
    </location>
</feature>
<feature type="compositionally biased region" description="Acidic residues" evidence="1">
    <location>
        <begin position="416"/>
        <end position="426"/>
    </location>
</feature>
<dbReference type="Pfam" id="PF04312">
    <property type="entry name" value="DUF460"/>
    <property type="match status" value="1"/>
</dbReference>
<protein>
    <recommendedName>
        <fullName evidence="4">DUF460 domain-containing protein</fullName>
    </recommendedName>
</protein>
<feature type="region of interest" description="Disordered" evidence="1">
    <location>
        <begin position="414"/>
        <end position="447"/>
    </location>
</feature>
<dbReference type="PANTHER" id="PTHR40707:SF1">
    <property type="entry name" value="DUF460 DOMAIN-CONTAINING PROTEIN"/>
    <property type="match status" value="1"/>
</dbReference>
<dbReference type="InterPro" id="IPR007408">
    <property type="entry name" value="DUF460"/>
</dbReference>
<evidence type="ECO:0000313" key="3">
    <source>
        <dbReference type="Proteomes" id="UP000183894"/>
    </source>
</evidence>
<dbReference type="AlphaFoldDB" id="A0A1H7LAE7"/>
<accession>A0A1H7LAE7</accession>
<dbReference type="Gene3D" id="1.10.287.1490">
    <property type="match status" value="1"/>
</dbReference>
<dbReference type="EMBL" id="FOAD01000002">
    <property type="protein sequence ID" value="SEK95901.1"/>
    <property type="molecule type" value="Genomic_DNA"/>
</dbReference>
<sequence>MEYIFGASLLAAVNDRTSALDSVVFGVDIQSGDVRGDSPSYALVVLDTRDTESDEVRIERDVVSFRKLRRLIENEVPAMVATDNMYELATDKDDLVRFLQWLPHETKLVQVTGAERPEPLSRVASRHGVPYGKKPMKEAEAAARLALANVGHEVAAFENTTTVKVSRGRSTGKGGWSQDRYTRRIHGSVKRESREVESALDEANLDYERDVTEKYGGYSKAVYTVEARPQDIPVSTHRSGDTRVEIERERRDGIEFEPLVKRRDRVIVGIDPGTTTAVAVVGLDGRVLDIHSTRTADTAAVIEWLIERGRPALVAADVHPMPETVEKFRRSFDAAGWAPPKDIPVDEKLHRTREVNYENDHERDALAAALFAFDDHEDQFERISRKVPAEIDREEVIARVLGSEESVEAVLREMNDDGDEETDESGGESPTEPDRSPEEREIRSLRSRVERLESHVEDLKASIEEKDETIEEYKQELSDARREERRKARERREVSRLERDNDRLERKVESLEAENEELADKLDRLKSLWKLDHSNFADVNTNGILTSDSEWEVAGGESEANESGGNLVPVKIVEQFTNGALDHTVEEYGIAAGDVVYLRDASGAGRTTAERLAEFDPKVVLRSGNLSEVADEVLFEAEIPVAPADDVTIQEIDELAVAKESAVESAIADWESRAEERQKEQQKEMVDQIISEHRADRR</sequence>
<feature type="region of interest" description="Disordered" evidence="1">
    <location>
        <begin position="673"/>
        <end position="698"/>
    </location>
</feature>
<name>A0A1H7LAE7_HALLR</name>
<gene>
    <name evidence="2" type="ORF">SAMN04488691_102264</name>
</gene>
<evidence type="ECO:0008006" key="4">
    <source>
        <dbReference type="Google" id="ProtNLM"/>
    </source>
</evidence>
<evidence type="ECO:0000256" key="1">
    <source>
        <dbReference type="SAM" id="MobiDB-lite"/>
    </source>
</evidence>
<feature type="compositionally biased region" description="Basic and acidic residues" evidence="1">
    <location>
        <begin position="432"/>
        <end position="447"/>
    </location>
</feature>